<sequence>MEFKEFDLNANAPIAKYIKDLENENMLLKAAYDKLRNRLPIRIARKLRNITRDFLANFKKPNK</sequence>
<reference evidence="1 2" key="1">
    <citation type="submission" date="2020-02" db="EMBL/GenBank/DDBJ databases">
        <title>Complete genome sequence of the novel Campylobacter species Candidatus Campylobacter infans.</title>
        <authorList>
            <person name="Duim B."/>
            <person name="Zomer A."/>
            <person name="van der Graaf L."/>
            <person name="Wagenaar J."/>
        </authorList>
    </citation>
    <scope>NUCLEOTIDE SEQUENCE [LARGE SCALE GENOMIC DNA]</scope>
    <source>
        <strain evidence="1 2">19S00001</strain>
    </source>
</reference>
<protein>
    <submittedName>
        <fullName evidence="1">Uncharacterized protein</fullName>
    </submittedName>
</protein>
<dbReference type="KEGG" id="cinf:CINF_1434"/>
<evidence type="ECO:0000313" key="1">
    <source>
        <dbReference type="EMBL" id="QLI05914.1"/>
    </source>
</evidence>
<dbReference type="AlphaFoldDB" id="A0A7H9CNT7"/>
<keyword evidence="2" id="KW-1185">Reference proteome</keyword>
<dbReference type="EMBL" id="CP049075">
    <property type="protein sequence ID" value="QLI05914.1"/>
    <property type="molecule type" value="Genomic_DNA"/>
</dbReference>
<evidence type="ECO:0000313" key="2">
    <source>
        <dbReference type="Proteomes" id="UP000509414"/>
    </source>
</evidence>
<accession>A0A7H9CNT7</accession>
<gene>
    <name evidence="1" type="ORF">CINF_1434</name>
</gene>
<dbReference type="Proteomes" id="UP000509414">
    <property type="component" value="Chromosome"/>
</dbReference>
<organism evidence="1 2">
    <name type="scientific">Candidatus Campylobacter infans</name>
    <dbReference type="NCBI Taxonomy" id="2561898"/>
    <lineage>
        <taxon>Bacteria</taxon>
        <taxon>Pseudomonadati</taxon>
        <taxon>Campylobacterota</taxon>
        <taxon>Epsilonproteobacteria</taxon>
        <taxon>Campylobacterales</taxon>
        <taxon>Campylobacteraceae</taxon>
        <taxon>Campylobacter</taxon>
    </lineage>
</organism>
<proteinExistence type="predicted"/>
<name>A0A7H9CNT7_9BACT</name>
<dbReference type="RefSeq" id="WP_179975039.1">
    <property type="nucleotide sequence ID" value="NZ_CP049075.1"/>
</dbReference>